<comment type="caution">
    <text evidence="1">The sequence shown here is derived from an EMBL/GenBank/DDBJ whole genome shotgun (WGS) entry which is preliminary data.</text>
</comment>
<sequence length="62" mass="7336">MRDGNGNPFCFFAPGKVWKKQKDCNEEPDPRGWKMRLRGARPNKKSVEKSTLFNFLQWLHLV</sequence>
<protein>
    <submittedName>
        <fullName evidence="1">Uncharacterized protein</fullName>
    </submittedName>
</protein>
<evidence type="ECO:0000313" key="2">
    <source>
        <dbReference type="Proteomes" id="UP000031275"/>
    </source>
</evidence>
<name>A0ABR4ZSF0_9FLAO</name>
<dbReference type="Proteomes" id="UP000031275">
    <property type="component" value="Unassembled WGS sequence"/>
</dbReference>
<proteinExistence type="predicted"/>
<reference evidence="1 2" key="1">
    <citation type="submission" date="2014-10" db="EMBL/GenBank/DDBJ databases">
        <title>Kaistella solincola genome.</title>
        <authorList>
            <person name="Newman J.D."/>
        </authorList>
    </citation>
    <scope>NUCLEOTIDE SEQUENCE [LARGE SCALE GENOMIC DNA]</scope>
    <source>
        <strain evidence="1 2">DSM 22468</strain>
    </source>
</reference>
<organism evidence="1 2">
    <name type="scientific">Kaistella solincola</name>
    <dbReference type="NCBI Taxonomy" id="510955"/>
    <lineage>
        <taxon>Bacteria</taxon>
        <taxon>Pseudomonadati</taxon>
        <taxon>Bacteroidota</taxon>
        <taxon>Flavobacteriia</taxon>
        <taxon>Flavobacteriales</taxon>
        <taxon>Weeksellaceae</taxon>
        <taxon>Chryseobacterium group</taxon>
        <taxon>Kaistella</taxon>
    </lineage>
</organism>
<evidence type="ECO:0000313" key="1">
    <source>
        <dbReference type="EMBL" id="KIA83659.1"/>
    </source>
</evidence>
<gene>
    <name evidence="1" type="ORF">OA84_09255</name>
</gene>
<dbReference type="EMBL" id="JSYK01000003">
    <property type="protein sequence ID" value="KIA83659.1"/>
    <property type="molecule type" value="Genomic_DNA"/>
</dbReference>
<keyword evidence="2" id="KW-1185">Reference proteome</keyword>
<accession>A0ABR4ZSF0</accession>